<accession>A0A1S7DRY6</accession>
<evidence type="ECO:0000256" key="3">
    <source>
        <dbReference type="ARBA" id="ARBA00023002"/>
    </source>
</evidence>
<sequence length="427" mass="46967">MIDKIDLANTEFNQWKNRSFQERQLLFKNLADILDEQKNTYANIITTEMNKPISQALSEIEKSAMMTRFYANIDADVLAPEHIETDFNISQVHHTPLGVILGVMPWNFPFWQVLRFAVPTILAGNTVIVKHASICTQSGDAIEEAFLKAGFPKGVFQHLKVGHQDIETILKHPAVQGVSLTGSDLAGSSVASIAGREIKKSVLELGGSDAFIVLEDADLEQAAEVGALARLQNCGQTCVAAKRFIIHHNIANAFLELFTKAYQKYQPSDPLNPNTILSGMARKDLADELEQQYQKAITNGAEIIIPLERLSDKEFKPGLILVKKRNPILAEELFGPLGMVMIAQTDDEVLDLANDIPFGLGNSIWTKDQNKALDFALKLNSGTVAINSMTKSDPRLPFGGAKKSGYGTELSTLALKEFTYPKTVVGN</sequence>
<dbReference type="GO" id="GO:0004030">
    <property type="term" value="F:aldehyde dehydrogenase [NAD(P)+] activity"/>
    <property type="evidence" value="ECO:0007669"/>
    <property type="project" value="InterPro"/>
</dbReference>
<dbReference type="InterPro" id="IPR016162">
    <property type="entry name" value="Ald_DH_N"/>
</dbReference>
<dbReference type="CDD" id="cd07100">
    <property type="entry name" value="ALDH_SSADH1_GabD1"/>
    <property type="match status" value="1"/>
</dbReference>
<evidence type="ECO:0000313" key="5">
    <source>
        <dbReference type="EMBL" id="AQY21811.1"/>
    </source>
</evidence>
<dbReference type="Gene3D" id="3.40.309.10">
    <property type="entry name" value="Aldehyde Dehydrogenase, Chain A, domain 2"/>
    <property type="match status" value="1"/>
</dbReference>
<dbReference type="InterPro" id="IPR044148">
    <property type="entry name" value="ALDH_GabD1-like"/>
</dbReference>
<dbReference type="SUPFAM" id="SSF53720">
    <property type="entry name" value="ALDH-like"/>
    <property type="match status" value="1"/>
</dbReference>
<dbReference type="AlphaFoldDB" id="A0A1S7DRY6"/>
<dbReference type="Proteomes" id="UP000189883">
    <property type="component" value="Chromosome"/>
</dbReference>
<proteinExistence type="inferred from homology"/>
<dbReference type="InterPro" id="IPR016161">
    <property type="entry name" value="Ald_DH/histidinol_DH"/>
</dbReference>
<dbReference type="PROSITE" id="PS00070">
    <property type="entry name" value="ALDEHYDE_DEHYDR_CYS"/>
    <property type="match status" value="1"/>
</dbReference>
<organism evidence="5 6">
    <name type="scientific">Riemerella anatipestifer</name>
    <name type="common">Moraxella anatipestifer</name>
    <dbReference type="NCBI Taxonomy" id="34085"/>
    <lineage>
        <taxon>Bacteria</taxon>
        <taxon>Pseudomonadati</taxon>
        <taxon>Bacteroidota</taxon>
        <taxon>Flavobacteriia</taxon>
        <taxon>Flavobacteriales</taxon>
        <taxon>Weeksellaceae</taxon>
        <taxon>Riemerella</taxon>
    </lineage>
</organism>
<dbReference type="Gene3D" id="3.40.605.10">
    <property type="entry name" value="Aldehyde Dehydrogenase, Chain A, domain 1"/>
    <property type="match status" value="1"/>
</dbReference>
<reference evidence="5 6" key="1">
    <citation type="submission" date="2015-06" db="EMBL/GenBank/DDBJ databases">
        <title>R. anatipestifer strain HXb2 is the most virulent strain so far, and the genome sequence would help us uncover the pathogenesis.</title>
        <authorList>
            <person name="Hu Q."/>
            <person name="Qi J."/>
            <person name="Bo H."/>
            <person name="Liu G."/>
            <person name="Tao M."/>
            <person name="Ding Y."/>
            <person name="Xue Y."/>
        </authorList>
    </citation>
    <scope>NUCLEOTIDE SEQUENCE [LARGE SCALE GENOMIC DNA]</scope>
    <source>
        <strain evidence="5 6">HXb2</strain>
    </source>
</reference>
<comment type="similarity">
    <text evidence="1">Belongs to the aldehyde dehydrogenase family.</text>
</comment>
<dbReference type="InterPro" id="IPR047110">
    <property type="entry name" value="GABD/Sad-like"/>
</dbReference>
<evidence type="ECO:0000259" key="4">
    <source>
        <dbReference type="Pfam" id="PF00171"/>
    </source>
</evidence>
<dbReference type="InterPro" id="IPR016163">
    <property type="entry name" value="Ald_DH_C"/>
</dbReference>
<dbReference type="RefSeq" id="WP_079207079.1">
    <property type="nucleotide sequence ID" value="NZ_CP011859.1"/>
</dbReference>
<evidence type="ECO:0000313" key="6">
    <source>
        <dbReference type="Proteomes" id="UP000189883"/>
    </source>
</evidence>
<dbReference type="Pfam" id="PF00171">
    <property type="entry name" value="Aldedh"/>
    <property type="match status" value="1"/>
</dbReference>
<keyword evidence="3" id="KW-0560">Oxidoreductase</keyword>
<dbReference type="EMBL" id="CP011859">
    <property type="protein sequence ID" value="AQY21811.1"/>
    <property type="molecule type" value="Genomic_DNA"/>
</dbReference>
<protein>
    <submittedName>
        <fullName evidence="5">Succinate semialdehyde dehydrogenase [NAD(P)+] Sad</fullName>
    </submittedName>
</protein>
<feature type="domain" description="Aldehyde dehydrogenase" evidence="4">
    <location>
        <begin position="5"/>
        <end position="424"/>
    </location>
</feature>
<dbReference type="GO" id="GO:0004777">
    <property type="term" value="F:succinate-semialdehyde dehydrogenase (NAD+) activity"/>
    <property type="evidence" value="ECO:0007669"/>
    <property type="project" value="TreeGrafter"/>
</dbReference>
<dbReference type="InterPro" id="IPR015590">
    <property type="entry name" value="Aldehyde_DH_dom"/>
</dbReference>
<dbReference type="InterPro" id="IPR016160">
    <property type="entry name" value="Ald_DH_CS_CYS"/>
</dbReference>
<keyword evidence="2" id="KW-0521">NADP</keyword>
<dbReference type="PANTHER" id="PTHR43217:SF1">
    <property type="entry name" value="SUCCINATE SEMIALDEHYDE DEHYDROGENASE [NAD(P)+] SAD"/>
    <property type="match status" value="1"/>
</dbReference>
<evidence type="ECO:0000256" key="1">
    <source>
        <dbReference type="ARBA" id="ARBA00009986"/>
    </source>
</evidence>
<gene>
    <name evidence="5" type="primary">sad</name>
    <name evidence="5" type="ORF">AB406_0855</name>
</gene>
<evidence type="ECO:0000256" key="2">
    <source>
        <dbReference type="ARBA" id="ARBA00022857"/>
    </source>
</evidence>
<dbReference type="PANTHER" id="PTHR43217">
    <property type="entry name" value="SUCCINATE SEMIALDEHYDE DEHYDROGENASE [NAD(P)+] SAD"/>
    <property type="match status" value="1"/>
</dbReference>
<name>A0A1S7DRY6_RIEAN</name>